<dbReference type="Proteomes" id="UP001157006">
    <property type="component" value="Chromosome 1L"/>
</dbReference>
<dbReference type="SUPFAM" id="SSF52799">
    <property type="entry name" value="(Phosphotyrosine protein) phosphatases II"/>
    <property type="match status" value="1"/>
</dbReference>
<evidence type="ECO:0000259" key="9">
    <source>
        <dbReference type="PROSITE" id="PS51182"/>
    </source>
</evidence>
<dbReference type="GO" id="GO:0004721">
    <property type="term" value="F:phosphoprotein phosphatase activity"/>
    <property type="evidence" value="ECO:0007669"/>
    <property type="project" value="UniProtKB-KW"/>
</dbReference>
<sequence>MEPTSVGTPPASNTENHSTKVPAENGNAHDSTSLPPASGISSWARNLRLGAADQNSQTESNGMSVFALWTSGIGRRVPSNETATANSGPDQSNLIESFTKGLMDSSKNAVKAVQTKARHIVSQNKRRYQEGGFDLDMTYITDNIIAMGFPGGDFSSGIFGYIEGFYRNHMEEVIKFFETHHKGKYKVYNLCSERLYDGSLFQGKVASFPFSDHNCPSIQLIASFCQSAYSWLKEDIQNVVVVHCKAGMGRTGLMVCSLLLFLKFFPTAEEAIDCFNQKRCIDGKALTLPSQIRYVKYFERTLTDFNGEVQPGRRCMLRGFRLHKCPYWVRPSITISDHNGILFTTKKHPKTKDLMPEDFWINAPKKGFVVFALPGEPGLTELVGDFKIHFHDRQGDFFCWMNTTMIENRKTLDGSDLDDFDKRKIPAPGFQVEIVMVDYNGTLPGKVKPASKGSDGNISNVLSGAKPTSSTSESKGPSNRDDDVFSDSDEEETKGKQKREAATDYKYMAPHQVSEATTDHVGMLAHSTDQLSLQHADRTEKNASNSKESTTDKLNKIHAGPNTSSNMESVGASEIKAIAADASVFSFGDEDFESDSEEAG</sequence>
<dbReference type="InterPro" id="IPR014020">
    <property type="entry name" value="Tensin_C2-dom"/>
</dbReference>
<feature type="domain" description="Phosphatase tensin-type" evidence="8">
    <location>
        <begin position="126"/>
        <end position="305"/>
    </location>
</feature>
<dbReference type="SUPFAM" id="SSF49562">
    <property type="entry name" value="C2 domain (Calcium/lipid-binding domain, CaLB)"/>
    <property type="match status" value="1"/>
</dbReference>
<dbReference type="AlphaFoldDB" id="A0AAV0YU33"/>
<dbReference type="GO" id="GO:0005829">
    <property type="term" value="C:cytosol"/>
    <property type="evidence" value="ECO:0007669"/>
    <property type="project" value="TreeGrafter"/>
</dbReference>
<dbReference type="PROSITE" id="PS51181">
    <property type="entry name" value="PPASE_TENSIN"/>
    <property type="match status" value="1"/>
</dbReference>
<proteinExistence type="inferred from homology"/>
<dbReference type="GO" id="GO:0009651">
    <property type="term" value="P:response to salt stress"/>
    <property type="evidence" value="ECO:0007669"/>
    <property type="project" value="EnsemblPlants"/>
</dbReference>
<keyword evidence="4" id="KW-0904">Protein phosphatase</keyword>
<dbReference type="InterPro" id="IPR029021">
    <property type="entry name" value="Prot-tyrosine_phosphatase-like"/>
</dbReference>
<feature type="domain" description="C2 tensin-type" evidence="9">
    <location>
        <begin position="312"/>
        <end position="439"/>
    </location>
</feature>
<keyword evidence="11" id="KW-1185">Reference proteome</keyword>
<dbReference type="CDD" id="cd14509">
    <property type="entry name" value="PTP_PTEN"/>
    <property type="match status" value="1"/>
</dbReference>
<feature type="compositionally biased region" description="Polar residues" evidence="6">
    <location>
        <begin position="1"/>
        <end position="16"/>
    </location>
</feature>
<feature type="compositionally biased region" description="Polar residues" evidence="6">
    <location>
        <begin position="28"/>
        <end position="39"/>
    </location>
</feature>
<accession>A0AAV0YU33</accession>
<feature type="region of interest" description="Disordered" evidence="6">
    <location>
        <begin position="529"/>
        <end position="570"/>
    </location>
</feature>
<keyword evidence="3" id="KW-0378">Hydrolase</keyword>
<dbReference type="PANTHER" id="PTHR12305">
    <property type="entry name" value="PHOSPHATASE WITH HOMOLOGY TO TENSIN"/>
    <property type="match status" value="1"/>
</dbReference>
<gene>
    <name evidence="10" type="ORF">VFH_I370080</name>
</gene>
<name>A0AAV0YU33_VICFA</name>
<evidence type="ECO:0000256" key="4">
    <source>
        <dbReference type="ARBA" id="ARBA00022912"/>
    </source>
</evidence>
<evidence type="ECO:0000256" key="3">
    <source>
        <dbReference type="ARBA" id="ARBA00022801"/>
    </source>
</evidence>
<evidence type="ECO:0000313" key="10">
    <source>
        <dbReference type="EMBL" id="CAI8588919.1"/>
    </source>
</evidence>
<dbReference type="InterPro" id="IPR035892">
    <property type="entry name" value="C2_domain_sf"/>
</dbReference>
<feature type="compositionally biased region" description="Basic and acidic residues" evidence="6">
    <location>
        <begin position="493"/>
        <end position="503"/>
    </location>
</feature>
<dbReference type="InterPro" id="IPR000387">
    <property type="entry name" value="Tyr_Pase_dom"/>
</dbReference>
<dbReference type="SMART" id="SM01326">
    <property type="entry name" value="PTEN_C2"/>
    <property type="match status" value="1"/>
</dbReference>
<evidence type="ECO:0000256" key="2">
    <source>
        <dbReference type="ARBA" id="ARBA00007881"/>
    </source>
</evidence>
<dbReference type="PROSITE" id="PS50056">
    <property type="entry name" value="TYR_PHOSPHATASE_2"/>
    <property type="match status" value="1"/>
</dbReference>
<evidence type="ECO:0000256" key="6">
    <source>
        <dbReference type="SAM" id="MobiDB-lite"/>
    </source>
</evidence>
<dbReference type="PROSITE" id="PS51182">
    <property type="entry name" value="C2_TENSIN"/>
    <property type="match status" value="1"/>
</dbReference>
<evidence type="ECO:0000256" key="5">
    <source>
        <dbReference type="ARBA" id="ARBA00023098"/>
    </source>
</evidence>
<evidence type="ECO:0000256" key="1">
    <source>
        <dbReference type="ARBA" id="ARBA00000536"/>
    </source>
</evidence>
<dbReference type="GO" id="GO:0006629">
    <property type="term" value="P:lipid metabolic process"/>
    <property type="evidence" value="ECO:0007669"/>
    <property type="project" value="UniProtKB-KW"/>
</dbReference>
<dbReference type="Gene3D" id="3.90.190.10">
    <property type="entry name" value="Protein tyrosine phosphatase superfamily"/>
    <property type="match status" value="1"/>
</dbReference>
<dbReference type="EMBL" id="OX451736">
    <property type="protein sequence ID" value="CAI8588919.1"/>
    <property type="molecule type" value="Genomic_DNA"/>
</dbReference>
<comment type="catalytic activity">
    <reaction evidence="1">
        <text>a 1,2-diacyl-sn-glycero-3-phospho-(1D-myo-inositol-3,4,5-trisphosphate) + H2O = a 1,2-diacyl-sn-glycero-3-phospho-(1D-myo-inositol-4,5-bisphosphate) + phosphate</text>
        <dbReference type="Rhea" id="RHEA:25017"/>
        <dbReference type="ChEBI" id="CHEBI:15377"/>
        <dbReference type="ChEBI" id="CHEBI:43474"/>
        <dbReference type="ChEBI" id="CHEBI:57836"/>
        <dbReference type="ChEBI" id="CHEBI:58456"/>
        <dbReference type="EC" id="3.1.3.67"/>
    </reaction>
</comment>
<dbReference type="InterPro" id="IPR051281">
    <property type="entry name" value="Dual-spec_lipid-protein_phosph"/>
</dbReference>
<dbReference type="PROSITE" id="PS00383">
    <property type="entry name" value="TYR_PHOSPHATASE_1"/>
    <property type="match status" value="1"/>
</dbReference>
<evidence type="ECO:0000259" key="7">
    <source>
        <dbReference type="PROSITE" id="PS50056"/>
    </source>
</evidence>
<keyword evidence="5" id="KW-0443">Lipid metabolism</keyword>
<dbReference type="InterPro" id="IPR055183">
    <property type="entry name" value="PTEN2A/B_C2"/>
</dbReference>
<organism evidence="10 11">
    <name type="scientific">Vicia faba</name>
    <name type="common">Broad bean</name>
    <name type="synonym">Faba vulgaris</name>
    <dbReference type="NCBI Taxonomy" id="3906"/>
    <lineage>
        <taxon>Eukaryota</taxon>
        <taxon>Viridiplantae</taxon>
        <taxon>Streptophyta</taxon>
        <taxon>Embryophyta</taxon>
        <taxon>Tracheophyta</taxon>
        <taxon>Spermatophyta</taxon>
        <taxon>Magnoliopsida</taxon>
        <taxon>eudicotyledons</taxon>
        <taxon>Gunneridae</taxon>
        <taxon>Pentapetalae</taxon>
        <taxon>rosids</taxon>
        <taxon>fabids</taxon>
        <taxon>Fabales</taxon>
        <taxon>Fabaceae</taxon>
        <taxon>Papilionoideae</taxon>
        <taxon>50 kb inversion clade</taxon>
        <taxon>NPAAA clade</taxon>
        <taxon>Hologalegina</taxon>
        <taxon>IRL clade</taxon>
        <taxon>Fabeae</taxon>
        <taxon>Vicia</taxon>
    </lineage>
</organism>
<dbReference type="GO" id="GO:0016314">
    <property type="term" value="F:phosphatidylinositol-3,4,5-trisphosphate 3-phosphatase activity"/>
    <property type="evidence" value="ECO:0007669"/>
    <property type="project" value="UniProtKB-EC"/>
</dbReference>
<dbReference type="InterPro" id="IPR029023">
    <property type="entry name" value="Tensin_phosphatase"/>
</dbReference>
<dbReference type="PANTHER" id="PTHR12305:SF87">
    <property type="entry name" value="PHOSPHATIDYLINOSITOL 3,4,5-TRISPHOSPHATE 3-PHOSPHATASE AND PROTEIN-TYROSINE-PHOSPHATASE PTEN2B"/>
    <property type="match status" value="1"/>
</dbReference>
<protein>
    <submittedName>
        <fullName evidence="10">Uncharacterized protein</fullName>
    </submittedName>
</protein>
<feature type="region of interest" description="Disordered" evidence="6">
    <location>
        <begin position="1"/>
        <end position="39"/>
    </location>
</feature>
<feature type="compositionally biased region" description="Polar residues" evidence="6">
    <location>
        <begin position="454"/>
        <end position="477"/>
    </location>
</feature>
<evidence type="ECO:0000259" key="8">
    <source>
        <dbReference type="PROSITE" id="PS51181"/>
    </source>
</evidence>
<dbReference type="Pfam" id="PF22785">
    <property type="entry name" value="Tc-R-P"/>
    <property type="match status" value="1"/>
</dbReference>
<evidence type="ECO:0000313" key="11">
    <source>
        <dbReference type="Proteomes" id="UP001157006"/>
    </source>
</evidence>
<dbReference type="InterPro" id="IPR016130">
    <property type="entry name" value="Tyr_Pase_AS"/>
</dbReference>
<comment type="similarity">
    <text evidence="2">Belongs to the PTEN phosphatase protein family.</text>
</comment>
<dbReference type="InterPro" id="IPR045101">
    <property type="entry name" value="PTP_PTEN"/>
</dbReference>
<dbReference type="FunFam" id="3.90.190.10:FF:000053">
    <property type="entry name" value="Phosphatidylinositol 3,4,5-trisphosphate 3-phosphatase TPTE2"/>
    <property type="match status" value="1"/>
</dbReference>
<feature type="domain" description="Tyrosine specific protein phosphatases" evidence="7">
    <location>
        <begin position="240"/>
        <end position="279"/>
    </location>
</feature>
<reference evidence="10 11" key="1">
    <citation type="submission" date="2023-01" db="EMBL/GenBank/DDBJ databases">
        <authorList>
            <person name="Kreplak J."/>
        </authorList>
    </citation>
    <scope>NUCLEOTIDE SEQUENCE [LARGE SCALE GENOMIC DNA]</scope>
</reference>
<dbReference type="Pfam" id="PF22918">
    <property type="entry name" value="PTEN2_C2"/>
    <property type="match status" value="1"/>
</dbReference>
<feature type="region of interest" description="Disordered" evidence="6">
    <location>
        <begin position="448"/>
        <end position="507"/>
    </location>
</feature>